<protein>
    <submittedName>
        <fullName evidence="7">Radical SAM domain protein</fullName>
    </submittedName>
</protein>
<dbReference type="STRING" id="644282.Deba_3036"/>
<evidence type="ECO:0000256" key="4">
    <source>
        <dbReference type="ARBA" id="ARBA00023004"/>
    </source>
</evidence>
<dbReference type="GO" id="GO:0051536">
    <property type="term" value="F:iron-sulfur cluster binding"/>
    <property type="evidence" value="ECO:0007669"/>
    <property type="project" value="UniProtKB-KW"/>
</dbReference>
<name>E1QLF4_DESB2</name>
<dbReference type="InterPro" id="IPR007197">
    <property type="entry name" value="rSAM"/>
</dbReference>
<keyword evidence="5" id="KW-0411">Iron-sulfur</keyword>
<keyword evidence="8" id="KW-1185">Reference proteome</keyword>
<dbReference type="PROSITE" id="PS51918">
    <property type="entry name" value="RADICAL_SAM"/>
    <property type="match status" value="1"/>
</dbReference>
<comment type="cofactor">
    <cofactor evidence="1">
        <name>[4Fe-4S] cluster</name>
        <dbReference type="ChEBI" id="CHEBI:49883"/>
    </cofactor>
</comment>
<evidence type="ECO:0000313" key="8">
    <source>
        <dbReference type="Proteomes" id="UP000009047"/>
    </source>
</evidence>
<evidence type="ECO:0000313" key="7">
    <source>
        <dbReference type="EMBL" id="ADK86389.1"/>
    </source>
</evidence>
<proteinExistence type="predicted"/>
<dbReference type="Proteomes" id="UP000009047">
    <property type="component" value="Chromosome"/>
</dbReference>
<gene>
    <name evidence="7" type="ordered locus">Deba_3036</name>
</gene>
<dbReference type="CDD" id="cd01335">
    <property type="entry name" value="Radical_SAM"/>
    <property type="match status" value="1"/>
</dbReference>
<dbReference type="OrthoDB" id="5495221at2"/>
<dbReference type="SMART" id="SM00729">
    <property type="entry name" value="Elp3"/>
    <property type="match status" value="1"/>
</dbReference>
<evidence type="ECO:0000259" key="6">
    <source>
        <dbReference type="PROSITE" id="PS51918"/>
    </source>
</evidence>
<dbReference type="InterPro" id="IPR013785">
    <property type="entry name" value="Aldolase_TIM"/>
</dbReference>
<dbReference type="KEGG" id="dbr:Deba_3036"/>
<dbReference type="HOGENOM" id="CLU_054041_0_0_7"/>
<dbReference type="GO" id="GO:0046872">
    <property type="term" value="F:metal ion binding"/>
    <property type="evidence" value="ECO:0007669"/>
    <property type="project" value="UniProtKB-KW"/>
</dbReference>
<feature type="domain" description="Radical SAM core" evidence="6">
    <location>
        <begin position="30"/>
        <end position="270"/>
    </location>
</feature>
<dbReference type="Gene3D" id="3.20.20.70">
    <property type="entry name" value="Aldolase class I"/>
    <property type="match status" value="1"/>
</dbReference>
<evidence type="ECO:0000256" key="3">
    <source>
        <dbReference type="ARBA" id="ARBA00022723"/>
    </source>
</evidence>
<dbReference type="InterPro" id="IPR006638">
    <property type="entry name" value="Elp3/MiaA/NifB-like_rSAM"/>
</dbReference>
<sequence length="347" mass="37522">MASDLSRVNPTLRLSLAAAMELGLARGFFARGARLHCVNLLQELPGGCRANCAFCGLGRQRLARRDSFIRVDWPRRAADEIIARLRAVQGRGVVQRVCLSMITHPQALDEAVALVERLRAEVAPPISVLVAPTVLGHDGLTRLRRAGAERVGVAIDCATPELFSRLRGPGVAGPHRWELYWDAYAWALAVFGPGLAGVHLIHGLGESERDLARAMQRARDMGGATHLFSFFPEAGSLLQDRPQPPLGGYRRAQLARWLIDGDLAVEADFAYDDQGRIVGFGVGAAVIEAALEGGQCFMTSGCPGQSVAVACNRPFANERPSQPLRNFPFAPTPDDLALCRAQLVDYA</sequence>
<dbReference type="RefSeq" id="WP_013259826.1">
    <property type="nucleotide sequence ID" value="NC_014365.1"/>
</dbReference>
<accession>E1QLF4</accession>
<keyword evidence="4" id="KW-0408">Iron</keyword>
<evidence type="ECO:0000256" key="1">
    <source>
        <dbReference type="ARBA" id="ARBA00001966"/>
    </source>
</evidence>
<organism evidence="7 8">
    <name type="scientific">Desulfarculus baarsii (strain ATCC 33931 / DSM 2075 / LMG 7858 / VKM B-1802 / 2st14)</name>
    <dbReference type="NCBI Taxonomy" id="644282"/>
    <lineage>
        <taxon>Bacteria</taxon>
        <taxon>Pseudomonadati</taxon>
        <taxon>Thermodesulfobacteriota</taxon>
        <taxon>Desulfarculia</taxon>
        <taxon>Desulfarculales</taxon>
        <taxon>Desulfarculaceae</taxon>
        <taxon>Desulfarculus</taxon>
    </lineage>
</organism>
<dbReference type="InterPro" id="IPR058240">
    <property type="entry name" value="rSAM_sf"/>
</dbReference>
<dbReference type="eggNOG" id="COG2516">
    <property type="taxonomic scope" value="Bacteria"/>
</dbReference>
<evidence type="ECO:0000256" key="5">
    <source>
        <dbReference type="ARBA" id="ARBA00023014"/>
    </source>
</evidence>
<dbReference type="Pfam" id="PF04055">
    <property type="entry name" value="Radical_SAM"/>
    <property type="match status" value="1"/>
</dbReference>
<dbReference type="GO" id="GO:0003824">
    <property type="term" value="F:catalytic activity"/>
    <property type="evidence" value="ECO:0007669"/>
    <property type="project" value="InterPro"/>
</dbReference>
<dbReference type="SUPFAM" id="SSF102114">
    <property type="entry name" value="Radical SAM enzymes"/>
    <property type="match status" value="1"/>
</dbReference>
<keyword evidence="3" id="KW-0479">Metal-binding</keyword>
<dbReference type="SFLD" id="SFLDG01098">
    <property type="entry name" value="Uncharacterised_Radical_SAM_Su"/>
    <property type="match status" value="1"/>
</dbReference>
<dbReference type="SFLD" id="SFLDS00029">
    <property type="entry name" value="Radical_SAM"/>
    <property type="match status" value="1"/>
</dbReference>
<dbReference type="EMBL" id="CP002085">
    <property type="protein sequence ID" value="ADK86389.1"/>
    <property type="molecule type" value="Genomic_DNA"/>
</dbReference>
<dbReference type="AlphaFoldDB" id="E1QLF4"/>
<reference evidence="7 8" key="1">
    <citation type="journal article" date="2010" name="Stand. Genomic Sci.">
        <title>Complete genome sequence of Desulfarculus baarsii type strain (2st14).</title>
        <authorList>
            <person name="Sun H."/>
            <person name="Spring S."/>
            <person name="Lapidus A."/>
            <person name="Davenport K."/>
            <person name="Del Rio T.G."/>
            <person name="Tice H."/>
            <person name="Nolan M."/>
            <person name="Copeland A."/>
            <person name="Cheng J.F."/>
            <person name="Lucas S."/>
            <person name="Tapia R."/>
            <person name="Goodwin L."/>
            <person name="Pitluck S."/>
            <person name="Ivanova N."/>
            <person name="Pagani I."/>
            <person name="Mavromatis K."/>
            <person name="Ovchinnikova G."/>
            <person name="Pati A."/>
            <person name="Chen A."/>
            <person name="Palaniappan K."/>
            <person name="Hauser L."/>
            <person name="Chang Y.J."/>
            <person name="Jeffries C.D."/>
            <person name="Detter J.C."/>
            <person name="Han C."/>
            <person name="Rohde M."/>
            <person name="Brambilla E."/>
            <person name="Goker M."/>
            <person name="Woyke T."/>
            <person name="Bristow J."/>
            <person name="Eisen J.A."/>
            <person name="Markowitz V."/>
            <person name="Hugenholtz P."/>
            <person name="Kyrpides N.C."/>
            <person name="Klenk H.P."/>
            <person name="Land M."/>
        </authorList>
    </citation>
    <scope>NUCLEOTIDE SEQUENCE [LARGE SCALE GENOMIC DNA]</scope>
    <source>
        <strain evidence="8">ATCC 33931 / DSM 2075 / LMG 7858 / VKM B-1802 / 2st14</strain>
    </source>
</reference>
<keyword evidence="2" id="KW-0949">S-adenosyl-L-methionine</keyword>
<evidence type="ECO:0000256" key="2">
    <source>
        <dbReference type="ARBA" id="ARBA00022691"/>
    </source>
</evidence>